<proteinExistence type="predicted"/>
<dbReference type="Gene3D" id="3.60.21.50">
    <property type="match status" value="1"/>
</dbReference>
<accession>A0A8C1VAW2</accession>
<feature type="region of interest" description="Disordered" evidence="1">
    <location>
        <begin position="41"/>
        <end position="72"/>
    </location>
</feature>
<evidence type="ECO:0000313" key="3">
    <source>
        <dbReference type="Proteomes" id="UP000694700"/>
    </source>
</evidence>
<organism evidence="2 3">
    <name type="scientific">Cyprinus carpio</name>
    <name type="common">Common carp</name>
    <dbReference type="NCBI Taxonomy" id="7962"/>
    <lineage>
        <taxon>Eukaryota</taxon>
        <taxon>Metazoa</taxon>
        <taxon>Chordata</taxon>
        <taxon>Craniata</taxon>
        <taxon>Vertebrata</taxon>
        <taxon>Euteleostomi</taxon>
        <taxon>Actinopterygii</taxon>
        <taxon>Neopterygii</taxon>
        <taxon>Teleostei</taxon>
        <taxon>Ostariophysi</taxon>
        <taxon>Cypriniformes</taxon>
        <taxon>Cyprinidae</taxon>
        <taxon>Cyprininae</taxon>
        <taxon>Cyprinus</taxon>
    </lineage>
</organism>
<dbReference type="Ensembl" id="ENSCCRT00015050471.1">
    <property type="protein sequence ID" value="ENSCCRP00015048836.1"/>
    <property type="gene ID" value="ENSCCRG00015020181.1"/>
</dbReference>
<sequence length="72" mass="8076">MFSDVILPKETLLSAPGAEEPVFDRHQSSISGCSERFRLGESSFSRQTHEDERHPHHIQKHGAAALHLEGDQ</sequence>
<dbReference type="Proteomes" id="UP000694700">
    <property type="component" value="Unplaced"/>
</dbReference>
<reference evidence="2" key="1">
    <citation type="submission" date="2025-08" db="UniProtKB">
        <authorList>
            <consortium name="Ensembl"/>
        </authorList>
    </citation>
    <scope>IDENTIFICATION</scope>
</reference>
<evidence type="ECO:0000256" key="1">
    <source>
        <dbReference type="SAM" id="MobiDB-lite"/>
    </source>
</evidence>
<dbReference type="AlphaFoldDB" id="A0A8C1VAW2"/>
<evidence type="ECO:0000313" key="2">
    <source>
        <dbReference type="Ensembl" id="ENSCCRP00015048836.1"/>
    </source>
</evidence>
<protein>
    <submittedName>
        <fullName evidence="2">Uncharacterized protein</fullName>
    </submittedName>
</protein>
<name>A0A8C1VAW2_CYPCA</name>